<keyword evidence="3" id="KW-0813">Transport</keyword>
<reference evidence="8 9" key="1">
    <citation type="submission" date="2015-05" db="EMBL/GenBank/DDBJ databases">
        <title>Draft genome sequence of Microvirga vignae strain BR3299, a novel nitrogen fixing bacteria isolated from Brazil semi-aired region.</title>
        <authorList>
            <person name="Zilli J.E."/>
            <person name="Passos S.R."/>
            <person name="Leite J."/>
            <person name="Baldani J.I."/>
            <person name="Xavier G.R."/>
            <person name="Rumjaneck N.G."/>
            <person name="Simoes-Araujo J.L."/>
        </authorList>
    </citation>
    <scope>NUCLEOTIDE SEQUENCE [LARGE SCALE GENOMIC DNA]</scope>
    <source>
        <strain evidence="8 9">BR3299</strain>
    </source>
</reference>
<feature type="transmembrane region" description="Helical" evidence="6">
    <location>
        <begin position="189"/>
        <end position="206"/>
    </location>
</feature>
<dbReference type="InterPro" id="IPR027469">
    <property type="entry name" value="Cation_efflux_TMD_sf"/>
</dbReference>
<feature type="transmembrane region" description="Helical" evidence="6">
    <location>
        <begin position="212"/>
        <end position="230"/>
    </location>
</feature>
<proteinExistence type="predicted"/>
<evidence type="ECO:0000256" key="2">
    <source>
        <dbReference type="ARBA" id="ARBA00022692"/>
    </source>
</evidence>
<evidence type="ECO:0000256" key="4">
    <source>
        <dbReference type="ARBA" id="ARBA00022989"/>
    </source>
</evidence>
<feature type="transmembrane region" description="Helical" evidence="6">
    <location>
        <begin position="58"/>
        <end position="80"/>
    </location>
</feature>
<keyword evidence="3" id="KW-0406">Ion transport</keyword>
<evidence type="ECO:0000313" key="9">
    <source>
        <dbReference type="Proteomes" id="UP000035489"/>
    </source>
</evidence>
<gene>
    <name evidence="8" type="ORF">AA309_02125</name>
</gene>
<feature type="transmembrane region" description="Helical" evidence="6">
    <location>
        <begin position="122"/>
        <end position="143"/>
    </location>
</feature>
<comment type="caution">
    <text evidence="8">The sequence shown here is derived from an EMBL/GenBank/DDBJ whole genome shotgun (WGS) entry which is preliminary data.</text>
</comment>
<dbReference type="PATRIC" id="fig|1225564.3.peg.5026"/>
<dbReference type="OrthoDB" id="9799649at2"/>
<keyword evidence="3" id="KW-0864">Zinc transport</keyword>
<dbReference type="EMBL" id="LCYG01000005">
    <property type="protein sequence ID" value="KLK94776.1"/>
    <property type="molecule type" value="Genomic_DNA"/>
</dbReference>
<keyword evidence="4 6" id="KW-1133">Transmembrane helix</keyword>
<organism evidence="8 9">
    <name type="scientific">Microvirga vignae</name>
    <dbReference type="NCBI Taxonomy" id="1225564"/>
    <lineage>
        <taxon>Bacteria</taxon>
        <taxon>Pseudomonadati</taxon>
        <taxon>Pseudomonadota</taxon>
        <taxon>Alphaproteobacteria</taxon>
        <taxon>Hyphomicrobiales</taxon>
        <taxon>Methylobacteriaceae</taxon>
        <taxon>Microvirga</taxon>
    </lineage>
</organism>
<dbReference type="Gene3D" id="1.20.1510.10">
    <property type="entry name" value="Cation efflux protein transmembrane domain"/>
    <property type="match status" value="1"/>
</dbReference>
<dbReference type="Pfam" id="PF01545">
    <property type="entry name" value="Cation_efflux"/>
    <property type="match status" value="1"/>
</dbReference>
<evidence type="ECO:0000256" key="3">
    <source>
        <dbReference type="ARBA" id="ARBA00022906"/>
    </source>
</evidence>
<evidence type="ECO:0000256" key="6">
    <source>
        <dbReference type="SAM" id="Phobius"/>
    </source>
</evidence>
<evidence type="ECO:0000256" key="5">
    <source>
        <dbReference type="ARBA" id="ARBA00023136"/>
    </source>
</evidence>
<feature type="domain" description="Cation efflux protein transmembrane" evidence="7">
    <location>
        <begin position="59"/>
        <end position="233"/>
    </location>
</feature>
<evidence type="ECO:0000313" key="8">
    <source>
        <dbReference type="EMBL" id="KLK94776.1"/>
    </source>
</evidence>
<dbReference type="PANTHER" id="PTHR11562:SF17">
    <property type="entry name" value="RE54080P-RELATED"/>
    <property type="match status" value="1"/>
</dbReference>
<dbReference type="RefSeq" id="WP_047187325.1">
    <property type="nucleotide sequence ID" value="NZ_LCYG01000005.1"/>
</dbReference>
<dbReference type="SUPFAM" id="SSF161111">
    <property type="entry name" value="Cation efflux protein transmembrane domain-like"/>
    <property type="match status" value="1"/>
</dbReference>
<name>A0A0H1RIU1_9HYPH</name>
<feature type="transmembrane region" description="Helical" evidence="6">
    <location>
        <begin position="92"/>
        <end position="110"/>
    </location>
</feature>
<dbReference type="Proteomes" id="UP000035489">
    <property type="component" value="Unassembled WGS sequence"/>
</dbReference>
<accession>A0A0H1RIU1</accession>
<comment type="subcellular location">
    <subcellularLocation>
        <location evidence="1">Membrane</location>
        <topology evidence="1">Multi-pass membrane protein</topology>
    </subcellularLocation>
</comment>
<keyword evidence="9" id="KW-1185">Reference proteome</keyword>
<dbReference type="AlphaFoldDB" id="A0A0H1RIU1"/>
<dbReference type="GO" id="GO:0005385">
    <property type="term" value="F:zinc ion transmembrane transporter activity"/>
    <property type="evidence" value="ECO:0007669"/>
    <property type="project" value="TreeGrafter"/>
</dbReference>
<keyword evidence="5 6" id="KW-0472">Membrane</keyword>
<evidence type="ECO:0000259" key="7">
    <source>
        <dbReference type="Pfam" id="PF01545"/>
    </source>
</evidence>
<protein>
    <submittedName>
        <fullName evidence="8">Cation transporter</fullName>
    </submittedName>
</protein>
<evidence type="ECO:0000256" key="1">
    <source>
        <dbReference type="ARBA" id="ARBA00004141"/>
    </source>
</evidence>
<dbReference type="GO" id="GO:0005886">
    <property type="term" value="C:plasma membrane"/>
    <property type="evidence" value="ECO:0007669"/>
    <property type="project" value="TreeGrafter"/>
</dbReference>
<dbReference type="PANTHER" id="PTHR11562">
    <property type="entry name" value="CATION EFFLUX PROTEIN/ ZINC TRANSPORTER"/>
    <property type="match status" value="1"/>
</dbReference>
<dbReference type="InterPro" id="IPR050681">
    <property type="entry name" value="CDF/SLC30A"/>
</dbReference>
<keyword evidence="3" id="KW-0862">Zinc</keyword>
<keyword evidence="2 6" id="KW-0812">Transmembrane</keyword>
<dbReference type="STRING" id="1225564.AA309_02125"/>
<dbReference type="InterPro" id="IPR058533">
    <property type="entry name" value="Cation_efflux_TM"/>
</dbReference>
<feature type="transmembrane region" description="Helical" evidence="6">
    <location>
        <begin position="149"/>
        <end position="168"/>
    </location>
</feature>
<sequence>MADTCCSNDACCDSKPVQAPLPETLKAGPATSCGTGDACGCHGGVPVFDGVDPRYKRVLWTVIALNAAMFATEMVAGHLARSQALQADALDFLGDTVTYGLSLAVIGASLRTRATAALFKGLSLSLMALWVLGSTIYQVLILGLPKAELMGGVGVLAFMVNLSSVLLLMRYKDGDANVRSVWLCSRNDAIGNVVVVLAALGVWGTATAWPDLAVAALMAGLFLSSSVQILRQAWHEYREEAMQVPAVRPRDAGGIQ</sequence>